<dbReference type="PANTHER" id="PTHR46065:SF3">
    <property type="entry name" value="FI20425P1"/>
    <property type="match status" value="1"/>
</dbReference>
<dbReference type="InterPro" id="IPR011016">
    <property type="entry name" value="Znf_RING-CH"/>
</dbReference>
<dbReference type="SUPFAM" id="SSF57850">
    <property type="entry name" value="RING/U-box"/>
    <property type="match status" value="1"/>
</dbReference>
<comment type="subcellular location">
    <subcellularLocation>
        <location evidence="1">Membrane</location>
        <topology evidence="1">Multi-pass membrane protein</topology>
    </subcellularLocation>
</comment>
<evidence type="ECO:0000256" key="8">
    <source>
        <dbReference type="ARBA" id="ARBA00022989"/>
    </source>
</evidence>
<sequence length="352" mass="40247">MALSTNHDVQRFVRYVSNNEDQKPENCSSPSAVPKPLSRKNIPICVNDSNTNNLNALLKVGSSISMSDLTVGRQIDSDLRNNENEDDLALMTNRTDGHIDNEIPSLCCSHIQCESLSSQYHRFSNLNNTITVETQAPTSSRNQCIININPNSEEESSVDTCRICYGDDSSEEFISPCKCVGTLKYVHKTCMEMWLGSRYTNKYICDLCKVKIPVRTIKKSFFEYFAETKTDITKFLTSVIIVSIELALAFGFLYLHILQYGGIRKKLSYINDILSSKVFEKVIEKSKELKILKTELVNGSETTFFESFLITAIFFLIIYTASCRFYEIRTMLNKINIWRQKNRIVKYKTIHA</sequence>
<dbReference type="Gene3D" id="3.30.40.10">
    <property type="entry name" value="Zinc/RING finger domain, C3HC4 (zinc finger)"/>
    <property type="match status" value="1"/>
</dbReference>
<evidence type="ECO:0000256" key="7">
    <source>
        <dbReference type="ARBA" id="ARBA00022833"/>
    </source>
</evidence>
<feature type="domain" description="RING-CH-type" evidence="11">
    <location>
        <begin position="153"/>
        <end position="215"/>
    </location>
</feature>
<dbReference type="PROSITE" id="PS51292">
    <property type="entry name" value="ZF_RING_CH"/>
    <property type="match status" value="1"/>
</dbReference>
<keyword evidence="4" id="KW-0479">Metal-binding</keyword>
<keyword evidence="7" id="KW-0862">Zinc</keyword>
<proteinExistence type="predicted"/>
<evidence type="ECO:0000256" key="9">
    <source>
        <dbReference type="ARBA" id="ARBA00023136"/>
    </source>
</evidence>
<evidence type="ECO:0000256" key="5">
    <source>
        <dbReference type="ARBA" id="ARBA00022771"/>
    </source>
</evidence>
<dbReference type="GO" id="GO:0016740">
    <property type="term" value="F:transferase activity"/>
    <property type="evidence" value="ECO:0007669"/>
    <property type="project" value="UniProtKB-KW"/>
</dbReference>
<keyword evidence="9 10" id="KW-0472">Membrane</keyword>
<evidence type="ECO:0000313" key="12">
    <source>
        <dbReference type="EMBL" id="KAB7505003.1"/>
    </source>
</evidence>
<keyword evidence="3 10" id="KW-0812">Transmembrane</keyword>
<dbReference type="Pfam" id="PF12906">
    <property type="entry name" value="RINGv"/>
    <property type="match status" value="1"/>
</dbReference>
<protein>
    <submittedName>
        <fullName evidence="12">E3 ubiquitin-protein ligase MARCH3</fullName>
    </submittedName>
</protein>
<accession>A0A5N5TEC6</accession>
<gene>
    <name evidence="12" type="primary">March3</name>
    <name evidence="12" type="ORF">Anas_12576</name>
</gene>
<evidence type="ECO:0000256" key="4">
    <source>
        <dbReference type="ARBA" id="ARBA00022723"/>
    </source>
</evidence>
<keyword evidence="2" id="KW-0808">Transferase</keyword>
<name>A0A5N5TEC6_9CRUS</name>
<feature type="transmembrane region" description="Helical" evidence="10">
    <location>
        <begin position="308"/>
        <end position="326"/>
    </location>
</feature>
<evidence type="ECO:0000256" key="10">
    <source>
        <dbReference type="SAM" id="Phobius"/>
    </source>
</evidence>
<dbReference type="PANTHER" id="PTHR46065">
    <property type="entry name" value="E3 UBIQUITIN-PROTEIN LIGASE MARCH 2/3 FAMILY MEMBER"/>
    <property type="match status" value="1"/>
</dbReference>
<dbReference type="GO" id="GO:0016020">
    <property type="term" value="C:membrane"/>
    <property type="evidence" value="ECO:0007669"/>
    <property type="project" value="UniProtKB-SubCell"/>
</dbReference>
<reference evidence="12 13" key="1">
    <citation type="journal article" date="2019" name="PLoS Biol.">
        <title>Sex chromosomes control vertical transmission of feminizing Wolbachia symbionts in an isopod.</title>
        <authorList>
            <person name="Becking T."/>
            <person name="Chebbi M.A."/>
            <person name="Giraud I."/>
            <person name="Moumen B."/>
            <person name="Laverre T."/>
            <person name="Caubet Y."/>
            <person name="Peccoud J."/>
            <person name="Gilbert C."/>
            <person name="Cordaux R."/>
        </authorList>
    </citation>
    <scope>NUCLEOTIDE SEQUENCE [LARGE SCALE GENOMIC DNA]</scope>
    <source>
        <strain evidence="12">ANa2</strain>
        <tissue evidence="12">Whole body excluding digestive tract and cuticle</tissue>
    </source>
</reference>
<keyword evidence="5" id="KW-0863">Zinc-finger</keyword>
<organism evidence="12 13">
    <name type="scientific">Armadillidium nasatum</name>
    <dbReference type="NCBI Taxonomy" id="96803"/>
    <lineage>
        <taxon>Eukaryota</taxon>
        <taxon>Metazoa</taxon>
        <taxon>Ecdysozoa</taxon>
        <taxon>Arthropoda</taxon>
        <taxon>Crustacea</taxon>
        <taxon>Multicrustacea</taxon>
        <taxon>Malacostraca</taxon>
        <taxon>Eumalacostraca</taxon>
        <taxon>Peracarida</taxon>
        <taxon>Isopoda</taxon>
        <taxon>Oniscidea</taxon>
        <taxon>Crinocheta</taxon>
        <taxon>Armadillidiidae</taxon>
        <taxon>Armadillidium</taxon>
    </lineage>
</organism>
<evidence type="ECO:0000259" key="11">
    <source>
        <dbReference type="PROSITE" id="PS51292"/>
    </source>
</evidence>
<evidence type="ECO:0000256" key="6">
    <source>
        <dbReference type="ARBA" id="ARBA00022786"/>
    </source>
</evidence>
<dbReference type="EMBL" id="SEYY01001989">
    <property type="protein sequence ID" value="KAB7505003.1"/>
    <property type="molecule type" value="Genomic_DNA"/>
</dbReference>
<dbReference type="AlphaFoldDB" id="A0A5N5TEC6"/>
<evidence type="ECO:0000256" key="3">
    <source>
        <dbReference type="ARBA" id="ARBA00022692"/>
    </source>
</evidence>
<dbReference type="SMART" id="SM00744">
    <property type="entry name" value="RINGv"/>
    <property type="match status" value="1"/>
</dbReference>
<dbReference type="InterPro" id="IPR013083">
    <property type="entry name" value="Znf_RING/FYVE/PHD"/>
</dbReference>
<evidence type="ECO:0000256" key="1">
    <source>
        <dbReference type="ARBA" id="ARBA00004141"/>
    </source>
</evidence>
<dbReference type="GO" id="GO:0008270">
    <property type="term" value="F:zinc ion binding"/>
    <property type="evidence" value="ECO:0007669"/>
    <property type="project" value="UniProtKB-KW"/>
</dbReference>
<feature type="transmembrane region" description="Helical" evidence="10">
    <location>
        <begin position="235"/>
        <end position="257"/>
    </location>
</feature>
<keyword evidence="6" id="KW-0833">Ubl conjugation pathway</keyword>
<keyword evidence="13" id="KW-1185">Reference proteome</keyword>
<dbReference type="Proteomes" id="UP000326759">
    <property type="component" value="Unassembled WGS sequence"/>
</dbReference>
<comment type="caution">
    <text evidence="12">The sequence shown here is derived from an EMBL/GenBank/DDBJ whole genome shotgun (WGS) entry which is preliminary data.</text>
</comment>
<evidence type="ECO:0000313" key="13">
    <source>
        <dbReference type="Proteomes" id="UP000326759"/>
    </source>
</evidence>
<keyword evidence="8 10" id="KW-1133">Transmembrane helix</keyword>
<evidence type="ECO:0000256" key="2">
    <source>
        <dbReference type="ARBA" id="ARBA00022679"/>
    </source>
</evidence>
<dbReference type="OrthoDB" id="264354at2759"/>